<proteinExistence type="predicted"/>
<dbReference type="EMBL" id="BMAV01010239">
    <property type="protein sequence ID" value="GFY55184.1"/>
    <property type="molecule type" value="Genomic_DNA"/>
</dbReference>
<accession>A0A8X6XMK7</accession>
<evidence type="ECO:0000313" key="2">
    <source>
        <dbReference type="Proteomes" id="UP000886998"/>
    </source>
</evidence>
<name>A0A8X6XMK7_9ARAC</name>
<dbReference type="AlphaFoldDB" id="A0A8X6XMK7"/>
<dbReference type="Proteomes" id="UP000886998">
    <property type="component" value="Unassembled WGS sequence"/>
</dbReference>
<comment type="caution">
    <text evidence="1">The sequence shown here is derived from an EMBL/GenBank/DDBJ whole genome shotgun (WGS) entry which is preliminary data.</text>
</comment>
<evidence type="ECO:0000313" key="1">
    <source>
        <dbReference type="EMBL" id="GFY55184.1"/>
    </source>
</evidence>
<reference evidence="1" key="1">
    <citation type="submission" date="2020-08" db="EMBL/GenBank/DDBJ databases">
        <title>Multicomponent nature underlies the extraordinary mechanical properties of spider dragline silk.</title>
        <authorList>
            <person name="Kono N."/>
            <person name="Nakamura H."/>
            <person name="Mori M."/>
            <person name="Yoshida Y."/>
            <person name="Ohtoshi R."/>
            <person name="Malay A.D."/>
            <person name="Moran D.A.P."/>
            <person name="Tomita M."/>
            <person name="Numata K."/>
            <person name="Arakawa K."/>
        </authorList>
    </citation>
    <scope>NUCLEOTIDE SEQUENCE</scope>
</reference>
<gene>
    <name evidence="1" type="ORF">TNIN_143311</name>
</gene>
<keyword evidence="2" id="KW-1185">Reference proteome</keyword>
<protein>
    <submittedName>
        <fullName evidence="1">Uncharacterized protein</fullName>
    </submittedName>
</protein>
<sequence>MFWGGNSLWGMLHLAFKLKKEHFGSGGQRFLVARNMRGDCFERRVVVLGFRFKKGVFGIERKKLRRFVKCKICALMNAIQQAFS</sequence>
<organism evidence="1 2">
    <name type="scientific">Trichonephila inaurata madagascariensis</name>
    <dbReference type="NCBI Taxonomy" id="2747483"/>
    <lineage>
        <taxon>Eukaryota</taxon>
        <taxon>Metazoa</taxon>
        <taxon>Ecdysozoa</taxon>
        <taxon>Arthropoda</taxon>
        <taxon>Chelicerata</taxon>
        <taxon>Arachnida</taxon>
        <taxon>Araneae</taxon>
        <taxon>Araneomorphae</taxon>
        <taxon>Entelegynae</taxon>
        <taxon>Araneoidea</taxon>
        <taxon>Nephilidae</taxon>
        <taxon>Trichonephila</taxon>
        <taxon>Trichonephila inaurata</taxon>
    </lineage>
</organism>